<evidence type="ECO:0000256" key="3">
    <source>
        <dbReference type="PROSITE-ProRule" id="PRU00059"/>
    </source>
</evidence>
<organism evidence="5 6">
    <name type="scientific">Cotesia typhae</name>
    <dbReference type="NCBI Taxonomy" id="2053667"/>
    <lineage>
        <taxon>Eukaryota</taxon>
        <taxon>Metazoa</taxon>
        <taxon>Ecdysozoa</taxon>
        <taxon>Arthropoda</taxon>
        <taxon>Hexapoda</taxon>
        <taxon>Insecta</taxon>
        <taxon>Pterygota</taxon>
        <taxon>Neoptera</taxon>
        <taxon>Endopterygota</taxon>
        <taxon>Hymenoptera</taxon>
        <taxon>Apocrita</taxon>
        <taxon>Ichneumonoidea</taxon>
        <taxon>Braconidae</taxon>
        <taxon>Microgastrinae</taxon>
        <taxon>Cotesia</taxon>
    </lineage>
</organism>
<dbReference type="FunFam" id="2.60.120.290:FF:000013">
    <property type="entry name" value="Membrane frizzled-related protein"/>
    <property type="match status" value="1"/>
</dbReference>
<dbReference type="InterPro" id="IPR000859">
    <property type="entry name" value="CUB_dom"/>
</dbReference>
<comment type="caution">
    <text evidence="5">The sequence shown here is derived from an EMBL/GenBank/DDBJ whole genome shotgun (WGS) entry which is preliminary data.</text>
</comment>
<proteinExistence type="predicted"/>
<dbReference type="CDD" id="cd00041">
    <property type="entry name" value="CUB"/>
    <property type="match status" value="2"/>
</dbReference>
<accession>A0A8J5QRA0</accession>
<dbReference type="Proteomes" id="UP000729913">
    <property type="component" value="Unassembled WGS sequence"/>
</dbReference>
<dbReference type="OrthoDB" id="9971251at2759"/>
<evidence type="ECO:0000313" key="6">
    <source>
        <dbReference type="Proteomes" id="UP000729913"/>
    </source>
</evidence>
<feature type="domain" description="CUB" evidence="4">
    <location>
        <begin position="48"/>
        <end position="160"/>
    </location>
</feature>
<evidence type="ECO:0000259" key="4">
    <source>
        <dbReference type="PROSITE" id="PS01180"/>
    </source>
</evidence>
<dbReference type="PANTHER" id="PTHR24251:SF50">
    <property type="entry name" value="ATTRACTIN-LIKE 1A"/>
    <property type="match status" value="1"/>
</dbReference>
<comment type="caution">
    <text evidence="3">Lacks conserved residue(s) required for the propagation of feature annotation.</text>
</comment>
<evidence type="ECO:0000256" key="1">
    <source>
        <dbReference type="ARBA" id="ARBA00022737"/>
    </source>
</evidence>
<dbReference type="SMART" id="SM00042">
    <property type="entry name" value="CUB"/>
    <property type="match status" value="1"/>
</dbReference>
<dbReference type="Pfam" id="PF00431">
    <property type="entry name" value="CUB"/>
    <property type="match status" value="2"/>
</dbReference>
<keyword evidence="6" id="KW-1185">Reference proteome</keyword>
<reference evidence="5" key="1">
    <citation type="submission" date="2020-03" db="EMBL/GenBank/DDBJ databases">
        <authorList>
            <person name="Chebbi M.A."/>
            <person name="Drezen J.M."/>
        </authorList>
    </citation>
    <scope>NUCLEOTIDE SEQUENCE</scope>
    <source>
        <tissue evidence="5">Whole body</tissue>
    </source>
</reference>
<keyword evidence="2" id="KW-1015">Disulfide bond</keyword>
<dbReference type="AlphaFoldDB" id="A0A8J5QRA0"/>
<evidence type="ECO:0000313" key="5">
    <source>
        <dbReference type="EMBL" id="KAG8036431.1"/>
    </source>
</evidence>
<keyword evidence="1" id="KW-0677">Repeat</keyword>
<dbReference type="PANTHER" id="PTHR24251">
    <property type="entry name" value="OVOCHYMASE-RELATED"/>
    <property type="match status" value="1"/>
</dbReference>
<feature type="domain" description="CUB" evidence="4">
    <location>
        <begin position="1"/>
        <end position="42"/>
    </location>
</feature>
<reference evidence="5" key="2">
    <citation type="submission" date="2021-04" db="EMBL/GenBank/DDBJ databases">
        <title>Genome-wide patterns of bracovirus chromosomal integration into multiple host tissues during parasitism.</title>
        <authorList>
            <person name="Chebbi M.A.C."/>
        </authorList>
    </citation>
    <scope>NUCLEOTIDE SEQUENCE</scope>
    <source>
        <tissue evidence="5">Whole body</tissue>
    </source>
</reference>
<dbReference type="PROSITE" id="PS01180">
    <property type="entry name" value="CUB"/>
    <property type="match status" value="2"/>
</dbReference>
<sequence length="175" mass="19841">MQIYCGNTIPPMITSQSSSVTLVFISDSSITSGGFVVKYSFVDVSKVCGGRYFSPKGLLRSPDYPNYYPPNRECVWIIEAQNKFRILLDVKKFKIEPHSYCAYDYLEIRNGGYETSPLVGKFCGIDIPGEIMSFTNQLYIKFVSDGSSSEQGFEIEWDSMSYGMYSIKFDCTNKK</sequence>
<name>A0A8J5QRA0_9HYME</name>
<dbReference type="EMBL" id="JAAOIC020000048">
    <property type="protein sequence ID" value="KAG8036431.1"/>
    <property type="molecule type" value="Genomic_DNA"/>
</dbReference>
<evidence type="ECO:0000256" key="2">
    <source>
        <dbReference type="ARBA" id="ARBA00023157"/>
    </source>
</evidence>
<gene>
    <name evidence="5" type="ORF">G9C98_003753</name>
</gene>
<protein>
    <recommendedName>
        <fullName evidence="4">CUB domain-containing protein</fullName>
    </recommendedName>
</protein>